<proteinExistence type="predicted"/>
<evidence type="ECO:0000313" key="2">
    <source>
        <dbReference type="Proteomes" id="UP001140234"/>
    </source>
</evidence>
<gene>
    <name evidence="1" type="ORF">IWQ57_005249</name>
</gene>
<dbReference type="EMBL" id="JANBUJ010002432">
    <property type="protein sequence ID" value="KAJ2764221.1"/>
    <property type="molecule type" value="Genomic_DNA"/>
</dbReference>
<reference evidence="1" key="1">
    <citation type="submission" date="2022-07" db="EMBL/GenBank/DDBJ databases">
        <title>Phylogenomic reconstructions and comparative analyses of Kickxellomycotina fungi.</title>
        <authorList>
            <person name="Reynolds N.K."/>
            <person name="Stajich J.E."/>
            <person name="Barry K."/>
            <person name="Grigoriev I.V."/>
            <person name="Crous P."/>
            <person name="Smith M.E."/>
        </authorList>
    </citation>
    <scope>NUCLEOTIDE SEQUENCE</scope>
    <source>
        <strain evidence="1">CBS 109366</strain>
    </source>
</reference>
<protein>
    <submittedName>
        <fullName evidence="1">Uncharacterized protein</fullName>
    </submittedName>
</protein>
<organism evidence="1 2">
    <name type="scientific">Coemansia nantahalensis</name>
    <dbReference type="NCBI Taxonomy" id="2789366"/>
    <lineage>
        <taxon>Eukaryota</taxon>
        <taxon>Fungi</taxon>
        <taxon>Fungi incertae sedis</taxon>
        <taxon>Zoopagomycota</taxon>
        <taxon>Kickxellomycotina</taxon>
        <taxon>Kickxellomycetes</taxon>
        <taxon>Kickxellales</taxon>
        <taxon>Kickxellaceae</taxon>
        <taxon>Coemansia</taxon>
    </lineage>
</organism>
<dbReference type="Proteomes" id="UP001140234">
    <property type="component" value="Unassembled WGS sequence"/>
</dbReference>
<sequence>DEGVRDTIQQQVTLQTQELEELKEKFSQEAVARVRQLEEANQEAFAELDDLRTGYRELEARGAALEAELERERAHALELEQANGEFQEQHGLLGSDLQTARAEAQRLEAALAEQRGAAEALHVTHVETDRRLRSLVDEVGADACNMRALEQARGELDAEVAGLRARLETEAAALATAHDVKARLEAQHKEIQDKLHSELAAKDAQAEDARQALLAELKELGARLEREAADRTRAEREKAQAEAELLRAQQTANSATRGRGEAEEARRELVARTQASEADAEALRKAVEDYHVLADRHEKRANTLADSLQARDMELTQVTRKLQRSERRLEEVMAQAAYHLDARNRLDGENVELREKLDDAYRQLGRADSAPRSVAAASGGAMLKLEAQAEERIRDLENARQALAASLQAAQREAEDKQHELVDLDRSFGQLQDELATAHASLLAAERDRDDARAARDRLTAQLDSERALRSGHEDRSTSLGAKVDALRDALASADASARDAAEQREHAEKRAAASRAEVADIQSARDEAVAARDAAEAGVRALEAQALDLQSRLDDAAIATAELEHVRDGLQRELDAIGTRHRGDYDAHGRILDELRGTYHKELEDATS</sequence>
<name>A0ACC1JNU5_9FUNG</name>
<comment type="caution">
    <text evidence="1">The sequence shown here is derived from an EMBL/GenBank/DDBJ whole genome shotgun (WGS) entry which is preliminary data.</text>
</comment>
<feature type="non-terminal residue" evidence="1">
    <location>
        <position position="609"/>
    </location>
</feature>
<evidence type="ECO:0000313" key="1">
    <source>
        <dbReference type="EMBL" id="KAJ2764221.1"/>
    </source>
</evidence>
<keyword evidence="2" id="KW-1185">Reference proteome</keyword>
<accession>A0ACC1JNU5</accession>
<feature type="non-terminal residue" evidence="1">
    <location>
        <position position="1"/>
    </location>
</feature>